<comment type="similarity">
    <text evidence="4">Belongs to the diacylglycerol acyltransferase family.</text>
</comment>
<accession>A0A8H7RQK1</accession>
<feature type="region of interest" description="Disordered" evidence="16">
    <location>
        <begin position="496"/>
        <end position="522"/>
    </location>
</feature>
<dbReference type="PANTHER" id="PTHR12317:SF0">
    <property type="entry name" value="ACYLTRANSFERASE"/>
    <property type="match status" value="1"/>
</dbReference>
<feature type="transmembrane region" description="Helical" evidence="17">
    <location>
        <begin position="865"/>
        <end position="881"/>
    </location>
</feature>
<feature type="transmembrane region" description="Helical" evidence="17">
    <location>
        <begin position="681"/>
        <end position="702"/>
    </location>
</feature>
<keyword evidence="13 17" id="KW-0472">Membrane</keyword>
<protein>
    <recommendedName>
        <fullName evidence="5">diacylglycerol O-acyltransferase</fullName>
        <ecNumber evidence="5">2.3.1.20</ecNumber>
    </recommendedName>
</protein>
<keyword evidence="6" id="KW-0444">Lipid biosynthesis</keyword>
<comment type="pathway">
    <text evidence="2">Glycerolipid metabolism; triacylglycerol biosynthesis.</text>
</comment>
<dbReference type="CDD" id="cd07987">
    <property type="entry name" value="LPLAT_MGAT-like"/>
    <property type="match status" value="1"/>
</dbReference>
<feature type="compositionally biased region" description="Basic and acidic residues" evidence="16">
    <location>
        <begin position="506"/>
        <end position="522"/>
    </location>
</feature>
<evidence type="ECO:0000256" key="6">
    <source>
        <dbReference type="ARBA" id="ARBA00022516"/>
    </source>
</evidence>
<dbReference type="AlphaFoldDB" id="A0A8H7RQK1"/>
<keyword evidence="10" id="KW-0256">Endoplasmic reticulum</keyword>
<dbReference type="GO" id="GO:0019432">
    <property type="term" value="P:triglyceride biosynthetic process"/>
    <property type="evidence" value="ECO:0007669"/>
    <property type="project" value="TreeGrafter"/>
</dbReference>
<dbReference type="InterPro" id="IPR007130">
    <property type="entry name" value="DAGAT"/>
</dbReference>
<evidence type="ECO:0000256" key="16">
    <source>
        <dbReference type="SAM" id="MobiDB-lite"/>
    </source>
</evidence>
<evidence type="ECO:0000256" key="11">
    <source>
        <dbReference type="ARBA" id="ARBA00022989"/>
    </source>
</evidence>
<dbReference type="EMBL" id="JAEPRC010000019">
    <property type="protein sequence ID" value="KAG2214860.1"/>
    <property type="molecule type" value="Genomic_DNA"/>
</dbReference>
<feature type="transmembrane region" description="Helical" evidence="17">
    <location>
        <begin position="617"/>
        <end position="636"/>
    </location>
</feature>
<gene>
    <name evidence="18" type="ORF">INT46_000158</name>
</gene>
<keyword evidence="9" id="KW-0319">Glycerol metabolism</keyword>
<keyword evidence="7" id="KW-0808">Transferase</keyword>
<evidence type="ECO:0000256" key="13">
    <source>
        <dbReference type="ARBA" id="ARBA00023136"/>
    </source>
</evidence>
<feature type="transmembrane region" description="Helical" evidence="17">
    <location>
        <begin position="588"/>
        <end position="605"/>
    </location>
</feature>
<proteinExistence type="inferred from homology"/>
<dbReference type="GO" id="GO:0005789">
    <property type="term" value="C:endoplasmic reticulum membrane"/>
    <property type="evidence" value="ECO:0007669"/>
    <property type="project" value="UniProtKB-SubCell"/>
</dbReference>
<feature type="transmembrane region" description="Helical" evidence="17">
    <location>
        <begin position="808"/>
        <end position="832"/>
    </location>
</feature>
<dbReference type="GO" id="GO:0004144">
    <property type="term" value="F:diacylglycerol O-acyltransferase activity"/>
    <property type="evidence" value="ECO:0007669"/>
    <property type="project" value="UniProtKB-EC"/>
</dbReference>
<evidence type="ECO:0000256" key="5">
    <source>
        <dbReference type="ARBA" id="ARBA00013244"/>
    </source>
</evidence>
<feature type="transmembrane region" description="Helical" evidence="17">
    <location>
        <begin position="767"/>
        <end position="788"/>
    </location>
</feature>
<keyword evidence="8 17" id="KW-0812">Transmembrane</keyword>
<sequence>MKEPVNEKETKTAYKISNGVLPDIKKVSKVIQSMPNVRWAPLTGIPFERRVQTAAVLTWVFLLGNCLTVFFCSLFLPFLWPIHIAYIIYLCRDQSAENGGRRSEWFRRLPVWNYFAGYFPVKLVKEADLDPSKNYVFGYHPHGIISMGAFANFATEATSFAELFPGIKASLLTLTTNFKFPIYRDIILALGIASVSRHSCEHILSSGPGRSIVIVIGGASESLSARPGIADLVLKKRLGFIRMAIRHKADLVPTFSFGENDLYEQVDNSDGSWLWNIQKKMQQAVGFTMPLFHARGIFNYNVGLIPYRHEVVTVVGNPISVPKLESGQTEPTQEQLLATQALYIEELESIYNKYKDVYAKGRKQDLRINYSQEGFSPLVQQQQQQEDADADEGFASSSSVEEDQIFEVIRRKRSSHQIPTNISTSDSIEKSRKLLHEKIKMAPLESILWIISFFWVFYQVFRTGAFDNQVIAGWIASILFGILMVRFSSKRKSRNEDSATSSDEQLDIHNHQQSKKSDGDLLKKSNVFPDSINRIFGASKTSFRANADDGLLCGVLLLPMVAATKLVDASSKNADRFQITYLQVRLELVLFMSVILLLLVLTNDYSHPVKRVIRKRGLFVSSICVSALCTTLLTKLTPLAPMLAETPVAMTVLSVTMFQWFLYICVVTLKKCFTLGEMCVISQAAAVVVYGASEYICSAYYPDTTPLYLHYSDISTNIVLIHALVVGMIFIGVITYPLLRYSRRLAQRPYWRSLPSQNQSIFQNKKMLIAVAFYFLTATIVFFIIAPICKSITGENPFMWTLDFLYMSPSRMFLCLYWSLTVITTVVIWVLVLDFVPQSSNNGDLYTNNVEGKALTSALNKKRKLFHALAVIMFVPGVLFEKSFLQLAFGVALSGFIYLEYLRYFAVWPWGKSLHVFLTEFIDNRDLGPVILSHIYLLLGCASPVWLGSSNVLASLSGVLSLGFGDAAASIIGKRFGRYRWPGTKKTVEGTAAFIIAVFLSSLVIVYSSALVGIDGASRYVASAGRGEWINYSVVITLTALLEAFSTQNDNIIIPLYMYVLVILGHTM</sequence>
<keyword evidence="11 17" id="KW-1133">Transmembrane helix</keyword>
<feature type="transmembrane region" description="Helical" evidence="17">
    <location>
        <begin position="470"/>
        <end position="487"/>
    </location>
</feature>
<feature type="transmembrane region" description="Helical" evidence="17">
    <location>
        <begin position="952"/>
        <end position="972"/>
    </location>
</feature>
<evidence type="ECO:0000256" key="12">
    <source>
        <dbReference type="ARBA" id="ARBA00023098"/>
    </source>
</evidence>
<comment type="subcellular location">
    <subcellularLocation>
        <location evidence="1">Endoplasmic reticulum membrane</location>
        <topology evidence="1">Multi-pass membrane protein</topology>
    </subcellularLocation>
</comment>
<organism evidence="18 19">
    <name type="scientific">Mucor plumbeus</name>
    <dbReference type="NCBI Taxonomy" id="97098"/>
    <lineage>
        <taxon>Eukaryota</taxon>
        <taxon>Fungi</taxon>
        <taxon>Fungi incertae sedis</taxon>
        <taxon>Mucoromycota</taxon>
        <taxon>Mucoromycotina</taxon>
        <taxon>Mucoromycetes</taxon>
        <taxon>Mucorales</taxon>
        <taxon>Mucorineae</taxon>
        <taxon>Mucoraceae</taxon>
        <taxon>Mucor</taxon>
    </lineage>
</organism>
<evidence type="ECO:0000256" key="1">
    <source>
        <dbReference type="ARBA" id="ARBA00004477"/>
    </source>
</evidence>
<name>A0A8H7RQK1_9FUNG</name>
<dbReference type="EC" id="2.3.1.20" evidence="5"/>
<keyword evidence="14" id="KW-0012">Acyltransferase</keyword>
<keyword evidence="19" id="KW-1185">Reference proteome</keyword>
<feature type="transmembrane region" description="Helical" evidence="17">
    <location>
        <begin position="887"/>
        <end position="906"/>
    </location>
</feature>
<comment type="caution">
    <text evidence="18">The sequence shown here is derived from an EMBL/GenBank/DDBJ whole genome shotgun (WGS) entry which is preliminary data.</text>
</comment>
<evidence type="ECO:0000256" key="14">
    <source>
        <dbReference type="ARBA" id="ARBA00023315"/>
    </source>
</evidence>
<evidence type="ECO:0000256" key="4">
    <source>
        <dbReference type="ARBA" id="ARBA00005420"/>
    </source>
</evidence>
<feature type="transmembrane region" description="Helical" evidence="17">
    <location>
        <begin position="56"/>
        <end position="80"/>
    </location>
</feature>
<evidence type="ECO:0000256" key="2">
    <source>
        <dbReference type="ARBA" id="ARBA00004771"/>
    </source>
</evidence>
<evidence type="ECO:0000256" key="7">
    <source>
        <dbReference type="ARBA" id="ARBA00022679"/>
    </source>
</evidence>
<feature type="transmembrane region" description="Helical" evidence="17">
    <location>
        <begin position="714"/>
        <end position="739"/>
    </location>
</feature>
<dbReference type="GO" id="GO:0006071">
    <property type="term" value="P:glycerol metabolic process"/>
    <property type="evidence" value="ECO:0007669"/>
    <property type="project" value="UniProtKB-KW"/>
</dbReference>
<evidence type="ECO:0000313" key="19">
    <source>
        <dbReference type="Proteomes" id="UP000650833"/>
    </source>
</evidence>
<keyword evidence="12" id="KW-0443">Lipid metabolism</keyword>
<dbReference type="PANTHER" id="PTHR12317">
    <property type="entry name" value="DIACYLGLYCEROL O-ACYLTRANSFERASE"/>
    <property type="match status" value="1"/>
</dbReference>
<comment type="pathway">
    <text evidence="3">Lipid metabolism.</text>
</comment>
<feature type="transmembrane region" description="Helical" evidence="17">
    <location>
        <begin position="441"/>
        <end position="458"/>
    </location>
</feature>
<evidence type="ECO:0000256" key="17">
    <source>
        <dbReference type="SAM" id="Phobius"/>
    </source>
</evidence>
<comment type="catalytic activity">
    <reaction evidence="15">
        <text>an acyl-CoA + a 1,2-diacyl-sn-glycerol = a triacyl-sn-glycerol + CoA</text>
        <dbReference type="Rhea" id="RHEA:10868"/>
        <dbReference type="ChEBI" id="CHEBI:17815"/>
        <dbReference type="ChEBI" id="CHEBI:57287"/>
        <dbReference type="ChEBI" id="CHEBI:58342"/>
        <dbReference type="ChEBI" id="CHEBI:64615"/>
        <dbReference type="EC" id="2.3.1.20"/>
    </reaction>
</comment>
<feature type="transmembrane region" description="Helical" evidence="17">
    <location>
        <begin position="992"/>
        <end position="1014"/>
    </location>
</feature>
<evidence type="ECO:0000256" key="9">
    <source>
        <dbReference type="ARBA" id="ARBA00022798"/>
    </source>
</evidence>
<dbReference type="Proteomes" id="UP000650833">
    <property type="component" value="Unassembled WGS sequence"/>
</dbReference>
<feature type="transmembrane region" description="Helical" evidence="17">
    <location>
        <begin position="927"/>
        <end position="946"/>
    </location>
</feature>
<dbReference type="Pfam" id="PF03982">
    <property type="entry name" value="DAGAT"/>
    <property type="match status" value="1"/>
</dbReference>
<evidence type="ECO:0000256" key="10">
    <source>
        <dbReference type="ARBA" id="ARBA00022824"/>
    </source>
</evidence>
<dbReference type="OrthoDB" id="377083at2759"/>
<evidence type="ECO:0000256" key="3">
    <source>
        <dbReference type="ARBA" id="ARBA00005189"/>
    </source>
</evidence>
<evidence type="ECO:0000256" key="8">
    <source>
        <dbReference type="ARBA" id="ARBA00022692"/>
    </source>
</evidence>
<reference evidence="18" key="1">
    <citation type="submission" date="2020-12" db="EMBL/GenBank/DDBJ databases">
        <title>Metabolic potential, ecology and presence of endohyphal bacteria is reflected in genomic diversity of Mucoromycotina.</title>
        <authorList>
            <person name="Muszewska A."/>
            <person name="Okrasinska A."/>
            <person name="Steczkiewicz K."/>
            <person name="Drgas O."/>
            <person name="Orlowska M."/>
            <person name="Perlinska-Lenart U."/>
            <person name="Aleksandrzak-Piekarczyk T."/>
            <person name="Szatraj K."/>
            <person name="Zielenkiewicz U."/>
            <person name="Pilsyk S."/>
            <person name="Malc E."/>
            <person name="Mieczkowski P."/>
            <person name="Kruszewska J.S."/>
            <person name="Biernat P."/>
            <person name="Pawlowska J."/>
        </authorList>
    </citation>
    <scope>NUCLEOTIDE SEQUENCE</scope>
    <source>
        <strain evidence="18">CBS 226.32</strain>
    </source>
</reference>
<feature type="transmembrane region" description="Helical" evidence="17">
    <location>
        <begin position="648"/>
        <end position="669"/>
    </location>
</feature>
<feature type="transmembrane region" description="Helical" evidence="17">
    <location>
        <begin position="1029"/>
        <end position="1045"/>
    </location>
</feature>
<evidence type="ECO:0000256" key="15">
    <source>
        <dbReference type="ARBA" id="ARBA00048109"/>
    </source>
</evidence>
<evidence type="ECO:0000313" key="18">
    <source>
        <dbReference type="EMBL" id="KAG2214860.1"/>
    </source>
</evidence>